<keyword evidence="3" id="KW-0520">NAD</keyword>
<dbReference type="InterPro" id="IPR050418">
    <property type="entry name" value="D-iso_2-hydroxyacid_DH_PdxB"/>
</dbReference>
<evidence type="ECO:0000256" key="1">
    <source>
        <dbReference type="ARBA" id="ARBA00005854"/>
    </source>
</evidence>
<dbReference type="InterPro" id="IPR006140">
    <property type="entry name" value="D-isomer_DH_NAD-bd"/>
</dbReference>
<dbReference type="PROSITE" id="PS00671">
    <property type="entry name" value="D_2_HYDROXYACID_DH_3"/>
    <property type="match status" value="1"/>
</dbReference>
<keyword evidence="8" id="KW-1185">Reference proteome</keyword>
<evidence type="ECO:0000256" key="3">
    <source>
        <dbReference type="ARBA" id="ARBA00023027"/>
    </source>
</evidence>
<accession>A0A1K1V2S6</accession>
<dbReference type="PROSITE" id="PS00670">
    <property type="entry name" value="D_2_HYDROXYACID_DH_2"/>
    <property type="match status" value="1"/>
</dbReference>
<dbReference type="Proteomes" id="UP000182350">
    <property type="component" value="Unassembled WGS sequence"/>
</dbReference>
<dbReference type="Pfam" id="PF00389">
    <property type="entry name" value="2-Hacid_dh"/>
    <property type="match status" value="1"/>
</dbReference>
<dbReference type="CDD" id="cd12162">
    <property type="entry name" value="2-Hacid_dh_4"/>
    <property type="match status" value="1"/>
</dbReference>
<proteinExistence type="inferred from homology"/>
<evidence type="ECO:0000256" key="4">
    <source>
        <dbReference type="RuleBase" id="RU003719"/>
    </source>
</evidence>
<dbReference type="SUPFAM" id="SSF52283">
    <property type="entry name" value="Formate/glycerate dehydrogenase catalytic domain-like"/>
    <property type="match status" value="1"/>
</dbReference>
<dbReference type="PANTHER" id="PTHR43761:SF1">
    <property type="entry name" value="D-ISOMER SPECIFIC 2-HYDROXYACID DEHYDROGENASE CATALYTIC DOMAIN-CONTAINING PROTEIN-RELATED"/>
    <property type="match status" value="1"/>
</dbReference>
<dbReference type="InterPro" id="IPR036291">
    <property type="entry name" value="NAD(P)-bd_dom_sf"/>
</dbReference>
<keyword evidence="2 4" id="KW-0560">Oxidoreductase</keyword>
<dbReference type="Gene3D" id="3.40.50.720">
    <property type="entry name" value="NAD(P)-binding Rossmann-like Domain"/>
    <property type="match status" value="2"/>
</dbReference>
<comment type="similarity">
    <text evidence="1 4">Belongs to the D-isomer specific 2-hydroxyacid dehydrogenase family.</text>
</comment>
<dbReference type="RefSeq" id="WP_072325008.1">
    <property type="nucleotide sequence ID" value="NZ_FPJW01000002.1"/>
</dbReference>
<feature type="domain" description="D-isomer specific 2-hydroxyacid dehydrogenase NAD-binding" evidence="6">
    <location>
        <begin position="107"/>
        <end position="286"/>
    </location>
</feature>
<dbReference type="OrthoDB" id="9805416at2"/>
<sequence>MKGVLLDGNSLGPGMDFSSIRAQLSELVIWPATQPEAVAERITDAEVLLVNKVYLGRNELLAAQKLQLICVLATGMNNIDLNAAAELGIPVRNVQAYGTASVAQHTLMLMLALATRLPLYQRSVAAGEWQQSPAFCLMQHPVTQLAGKTLLLVGHGELGREVERLAQAFGMQVQIAARPGNTQDHRPALDSLLPLADVISFHCPLNTDTHNLLNAERLQRVKSDLLVVNAARGGIVNETDALNALREGRIGGLAVDVLSEEPPVRGNPLLDALNEPLNLIITPHSAWLAPEARQKILDLTAQNIAALKH</sequence>
<dbReference type="InterPro" id="IPR006139">
    <property type="entry name" value="D-isomer_2_OHA_DH_cat_dom"/>
</dbReference>
<name>A0A1K1V2S6_9GAMM</name>
<dbReference type="PANTHER" id="PTHR43761">
    <property type="entry name" value="D-ISOMER SPECIFIC 2-HYDROXYACID DEHYDROGENASE FAMILY PROTEIN (AFU_ORTHOLOGUE AFUA_1G13630)"/>
    <property type="match status" value="1"/>
</dbReference>
<evidence type="ECO:0000256" key="2">
    <source>
        <dbReference type="ARBA" id="ARBA00023002"/>
    </source>
</evidence>
<reference evidence="7 8" key="1">
    <citation type="submission" date="2016-11" db="EMBL/GenBank/DDBJ databases">
        <authorList>
            <person name="Jaros S."/>
            <person name="Januszkiewicz K."/>
            <person name="Wedrychowicz H."/>
        </authorList>
    </citation>
    <scope>NUCLEOTIDE SEQUENCE [LARGE SCALE GENOMIC DNA]</scope>
    <source>
        <strain evidence="7 8">DSM 21637</strain>
    </source>
</reference>
<protein>
    <submittedName>
        <fullName evidence="7">Glycerate dehydrogenase</fullName>
    </submittedName>
</protein>
<evidence type="ECO:0000259" key="6">
    <source>
        <dbReference type="Pfam" id="PF02826"/>
    </source>
</evidence>
<dbReference type="EMBL" id="FPJW01000002">
    <property type="protein sequence ID" value="SFX19426.1"/>
    <property type="molecule type" value="Genomic_DNA"/>
</dbReference>
<gene>
    <name evidence="7" type="ORF">SAMN02745752_00750</name>
</gene>
<dbReference type="Pfam" id="PF02826">
    <property type="entry name" value="2-Hacid_dh_C"/>
    <property type="match status" value="1"/>
</dbReference>
<evidence type="ECO:0000313" key="7">
    <source>
        <dbReference type="EMBL" id="SFX19426.1"/>
    </source>
</evidence>
<dbReference type="SUPFAM" id="SSF51735">
    <property type="entry name" value="NAD(P)-binding Rossmann-fold domains"/>
    <property type="match status" value="1"/>
</dbReference>
<dbReference type="AlphaFoldDB" id="A0A1K1V2S6"/>
<dbReference type="STRING" id="1122209.SAMN02745752_00750"/>
<dbReference type="InterPro" id="IPR029753">
    <property type="entry name" value="D-isomer_DH_CS"/>
</dbReference>
<evidence type="ECO:0000313" key="8">
    <source>
        <dbReference type="Proteomes" id="UP000182350"/>
    </source>
</evidence>
<feature type="domain" description="D-isomer specific 2-hydroxyacid dehydrogenase catalytic" evidence="5">
    <location>
        <begin position="23"/>
        <end position="306"/>
    </location>
</feature>
<organism evidence="7 8">
    <name type="scientific">Marinospirillum alkaliphilum DSM 21637</name>
    <dbReference type="NCBI Taxonomy" id="1122209"/>
    <lineage>
        <taxon>Bacteria</taxon>
        <taxon>Pseudomonadati</taxon>
        <taxon>Pseudomonadota</taxon>
        <taxon>Gammaproteobacteria</taxon>
        <taxon>Oceanospirillales</taxon>
        <taxon>Oceanospirillaceae</taxon>
        <taxon>Marinospirillum</taxon>
    </lineage>
</organism>
<dbReference type="GO" id="GO:0016616">
    <property type="term" value="F:oxidoreductase activity, acting on the CH-OH group of donors, NAD or NADP as acceptor"/>
    <property type="evidence" value="ECO:0007669"/>
    <property type="project" value="InterPro"/>
</dbReference>
<evidence type="ECO:0000259" key="5">
    <source>
        <dbReference type="Pfam" id="PF00389"/>
    </source>
</evidence>
<dbReference type="GO" id="GO:0051287">
    <property type="term" value="F:NAD binding"/>
    <property type="evidence" value="ECO:0007669"/>
    <property type="project" value="InterPro"/>
</dbReference>